<keyword evidence="3" id="KW-1185">Reference proteome</keyword>
<feature type="region of interest" description="Disordered" evidence="1">
    <location>
        <begin position="1"/>
        <end position="60"/>
    </location>
</feature>
<dbReference type="AlphaFoldDB" id="A0A8H7ANV7"/>
<dbReference type="Proteomes" id="UP000606974">
    <property type="component" value="Unassembled WGS sequence"/>
</dbReference>
<evidence type="ECO:0000313" key="3">
    <source>
        <dbReference type="Proteomes" id="UP000606974"/>
    </source>
</evidence>
<dbReference type="EMBL" id="JAACFV010000020">
    <property type="protein sequence ID" value="KAF7511487.1"/>
    <property type="molecule type" value="Genomic_DNA"/>
</dbReference>
<feature type="compositionally biased region" description="Low complexity" evidence="1">
    <location>
        <begin position="19"/>
        <end position="50"/>
    </location>
</feature>
<evidence type="ECO:0008006" key="4">
    <source>
        <dbReference type="Google" id="ProtNLM"/>
    </source>
</evidence>
<evidence type="ECO:0000256" key="1">
    <source>
        <dbReference type="SAM" id="MobiDB-lite"/>
    </source>
</evidence>
<accession>A0A8H7ANV7</accession>
<reference evidence="2" key="1">
    <citation type="submission" date="2020-02" db="EMBL/GenBank/DDBJ databases">
        <authorList>
            <person name="Palmer J.M."/>
        </authorList>
    </citation>
    <scope>NUCLEOTIDE SEQUENCE</scope>
    <source>
        <strain evidence="2">EPUS1.4</strain>
        <tissue evidence="2">Thallus</tissue>
    </source>
</reference>
<proteinExistence type="predicted"/>
<comment type="caution">
    <text evidence="2">The sequence shown here is derived from an EMBL/GenBank/DDBJ whole genome shotgun (WGS) entry which is preliminary data.</text>
</comment>
<sequence>MSNQGYYANQPQYPPQSYGPPQQGYYNGPPQQGYNQGPPMQYGPPQQQYQAPKEKKSGGDGCFKAWYVGPHLTALIWNSS</sequence>
<protein>
    <recommendedName>
        <fullName evidence="4">Cysteine-rich transmembrane CYSTM domain-containing protein</fullName>
    </recommendedName>
</protein>
<name>A0A8H7ANV7_9EURO</name>
<organism evidence="2 3">
    <name type="scientific">Endocarpon pusillum</name>
    <dbReference type="NCBI Taxonomy" id="364733"/>
    <lineage>
        <taxon>Eukaryota</taxon>
        <taxon>Fungi</taxon>
        <taxon>Dikarya</taxon>
        <taxon>Ascomycota</taxon>
        <taxon>Pezizomycotina</taxon>
        <taxon>Eurotiomycetes</taxon>
        <taxon>Chaetothyriomycetidae</taxon>
        <taxon>Verrucariales</taxon>
        <taxon>Verrucariaceae</taxon>
        <taxon>Endocarpon</taxon>
    </lineage>
</organism>
<evidence type="ECO:0000313" key="2">
    <source>
        <dbReference type="EMBL" id="KAF7511487.1"/>
    </source>
</evidence>
<gene>
    <name evidence="2" type="ORF">GJ744_004676</name>
</gene>